<proteinExistence type="predicted"/>
<accession>A0ABV9ZQ30</accession>
<dbReference type="RefSeq" id="WP_378024503.1">
    <property type="nucleotide sequence ID" value="NZ_JBHSKG010000023.1"/>
</dbReference>
<protein>
    <submittedName>
        <fullName evidence="2">FAD-dependent monooxygenase</fullName>
    </submittedName>
</protein>
<dbReference type="InterPro" id="IPR051704">
    <property type="entry name" value="FAD_aromatic-hydroxylase"/>
</dbReference>
<evidence type="ECO:0000313" key="2">
    <source>
        <dbReference type="EMBL" id="MFC5142380.1"/>
    </source>
</evidence>
<sequence length="384" mass="40911">MHAVISGAGIAGLATATALGGLGWRVTVVEVAPAPRRDGYMIDFFGPGWPAAERLGVLPALRRRGRVYRSARYVDRDGRTTGRLPLEVLAGIAGGRWFSILRPEIEEALREALPPSVEVRYGRTITAVEQRALPRAPVAATLDDGAVLEGDLLVAADGLHSGVRRLVVGDEASLLRPLGFQTAAFTCAAPDLAQRLGDEVVLTDVVGGQVGLFAVDRERVSAFVVRRGGTRLPDDPHRAVVDELHRHGPWAAAVADRVPAHPYLDVVAQSVVPRWVHGRVLLAGDAAHAVSLLAGQGASLAIAGAVSLSDAVAAHDDLDAALDAHERAWRPVVEPVQRSGRRAAGTFVPRHRRDQWVRRTVLRAARLPVVSRRLAGNLTGAATH</sequence>
<dbReference type="Gene3D" id="3.50.50.60">
    <property type="entry name" value="FAD/NAD(P)-binding domain"/>
    <property type="match status" value="1"/>
</dbReference>
<dbReference type="SUPFAM" id="SSF51905">
    <property type="entry name" value="FAD/NAD(P)-binding domain"/>
    <property type="match status" value="1"/>
</dbReference>
<dbReference type="PRINTS" id="PR00420">
    <property type="entry name" value="RNGMNOXGNASE"/>
</dbReference>
<keyword evidence="2" id="KW-0560">Oxidoreductase</keyword>
<dbReference type="PANTHER" id="PTHR46865">
    <property type="entry name" value="OXIDOREDUCTASE-RELATED"/>
    <property type="match status" value="1"/>
</dbReference>
<dbReference type="InterPro" id="IPR002938">
    <property type="entry name" value="FAD-bd"/>
</dbReference>
<dbReference type="Pfam" id="PF01494">
    <property type="entry name" value="FAD_binding_3"/>
    <property type="match status" value="1"/>
</dbReference>
<dbReference type="Gene3D" id="3.30.9.10">
    <property type="entry name" value="D-Amino Acid Oxidase, subunit A, domain 2"/>
    <property type="match status" value="1"/>
</dbReference>
<organism evidence="2 3">
    <name type="scientific">Actinomycetospora rhizophila</name>
    <dbReference type="NCBI Taxonomy" id="1416876"/>
    <lineage>
        <taxon>Bacteria</taxon>
        <taxon>Bacillati</taxon>
        <taxon>Actinomycetota</taxon>
        <taxon>Actinomycetes</taxon>
        <taxon>Pseudonocardiales</taxon>
        <taxon>Pseudonocardiaceae</taxon>
        <taxon>Actinomycetospora</taxon>
    </lineage>
</organism>
<evidence type="ECO:0000313" key="3">
    <source>
        <dbReference type="Proteomes" id="UP001596175"/>
    </source>
</evidence>
<dbReference type="Proteomes" id="UP001596175">
    <property type="component" value="Unassembled WGS sequence"/>
</dbReference>
<evidence type="ECO:0000259" key="1">
    <source>
        <dbReference type="Pfam" id="PF01494"/>
    </source>
</evidence>
<gene>
    <name evidence="2" type="ORF">ACFPK1_29420</name>
</gene>
<reference evidence="3" key="1">
    <citation type="journal article" date="2019" name="Int. J. Syst. Evol. Microbiol.">
        <title>The Global Catalogue of Microorganisms (GCM) 10K type strain sequencing project: providing services to taxonomists for standard genome sequencing and annotation.</title>
        <authorList>
            <consortium name="The Broad Institute Genomics Platform"/>
            <consortium name="The Broad Institute Genome Sequencing Center for Infectious Disease"/>
            <person name="Wu L."/>
            <person name="Ma J."/>
        </authorList>
    </citation>
    <scope>NUCLEOTIDE SEQUENCE [LARGE SCALE GENOMIC DNA]</scope>
    <source>
        <strain evidence="3">XZYJ18</strain>
    </source>
</reference>
<feature type="domain" description="FAD-binding" evidence="1">
    <location>
        <begin position="3"/>
        <end position="332"/>
    </location>
</feature>
<keyword evidence="2" id="KW-0503">Monooxygenase</keyword>
<dbReference type="EMBL" id="JBHSKG010000023">
    <property type="protein sequence ID" value="MFC5142380.1"/>
    <property type="molecule type" value="Genomic_DNA"/>
</dbReference>
<comment type="caution">
    <text evidence="2">The sequence shown here is derived from an EMBL/GenBank/DDBJ whole genome shotgun (WGS) entry which is preliminary data.</text>
</comment>
<keyword evidence="3" id="KW-1185">Reference proteome</keyword>
<dbReference type="GO" id="GO:0004497">
    <property type="term" value="F:monooxygenase activity"/>
    <property type="evidence" value="ECO:0007669"/>
    <property type="project" value="UniProtKB-KW"/>
</dbReference>
<name>A0ABV9ZQ30_9PSEU</name>
<dbReference type="InterPro" id="IPR036188">
    <property type="entry name" value="FAD/NAD-bd_sf"/>
</dbReference>